<proteinExistence type="inferred from homology"/>
<name>A0A7S1XB54_9RHOD</name>
<evidence type="ECO:0000313" key="7">
    <source>
        <dbReference type="EMBL" id="CAD9222493.1"/>
    </source>
</evidence>
<dbReference type="GO" id="GO:0005852">
    <property type="term" value="C:eukaryotic translation initiation factor 3 complex"/>
    <property type="evidence" value="ECO:0007669"/>
    <property type="project" value="UniProtKB-UniRule"/>
</dbReference>
<feature type="compositionally biased region" description="Gly residues" evidence="5">
    <location>
        <begin position="543"/>
        <end position="559"/>
    </location>
</feature>
<dbReference type="InterPro" id="IPR019382">
    <property type="entry name" value="eIF3l"/>
</dbReference>
<evidence type="ECO:0000256" key="3">
    <source>
        <dbReference type="ARBA" id="ARBA00022917"/>
    </source>
</evidence>
<dbReference type="AlphaFoldDB" id="A0A7S1XB54"/>
<keyword evidence="3 4" id="KW-0648">Protein biosynthesis</keyword>
<comment type="subcellular location">
    <subcellularLocation>
        <location evidence="4">Cytoplasm</location>
    </subcellularLocation>
</comment>
<gene>
    <name evidence="7" type="ORF">CCAE0312_LOCUS545</name>
</gene>
<dbReference type="GO" id="GO:0016282">
    <property type="term" value="C:eukaryotic 43S preinitiation complex"/>
    <property type="evidence" value="ECO:0007669"/>
    <property type="project" value="UniProtKB-UniRule"/>
</dbReference>
<dbReference type="GO" id="GO:0001732">
    <property type="term" value="P:formation of cytoplasmic translation initiation complex"/>
    <property type="evidence" value="ECO:0007669"/>
    <property type="project" value="UniProtKB-UniRule"/>
</dbReference>
<keyword evidence="6" id="KW-0812">Transmembrane</keyword>
<dbReference type="HAMAP" id="MF_03011">
    <property type="entry name" value="eIF3l"/>
    <property type="match status" value="1"/>
</dbReference>
<organism evidence="7">
    <name type="scientific">Compsopogon caeruleus</name>
    <dbReference type="NCBI Taxonomy" id="31354"/>
    <lineage>
        <taxon>Eukaryota</taxon>
        <taxon>Rhodophyta</taxon>
        <taxon>Compsopogonophyceae</taxon>
        <taxon>Compsopogonales</taxon>
        <taxon>Compsopogonaceae</taxon>
        <taxon>Compsopogon</taxon>
    </lineage>
</organism>
<feature type="region of interest" description="Disordered" evidence="5">
    <location>
        <begin position="536"/>
        <end position="581"/>
    </location>
</feature>
<dbReference type="PANTHER" id="PTHR13242">
    <property type="entry name" value="EUKARYOTIC TRANSLATION INITIATION FACTOR 3"/>
    <property type="match status" value="1"/>
</dbReference>
<keyword evidence="6" id="KW-1133">Transmembrane helix</keyword>
<dbReference type="GO" id="GO:0003743">
    <property type="term" value="F:translation initiation factor activity"/>
    <property type="evidence" value="ECO:0007669"/>
    <property type="project" value="UniProtKB-UniRule"/>
</dbReference>
<comment type="subunit">
    <text evidence="4">Component of the eukaryotic translation initiation factor 3 (eIF-3) complex.</text>
</comment>
<accession>A0A7S1XB54</accession>
<evidence type="ECO:0000256" key="1">
    <source>
        <dbReference type="ARBA" id="ARBA00022490"/>
    </source>
</evidence>
<dbReference type="GO" id="GO:0033290">
    <property type="term" value="C:eukaryotic 48S preinitiation complex"/>
    <property type="evidence" value="ECO:0007669"/>
    <property type="project" value="UniProtKB-UniRule"/>
</dbReference>
<keyword evidence="2 4" id="KW-0396">Initiation factor</keyword>
<protein>
    <recommendedName>
        <fullName evidence="4">Eukaryotic translation initiation factor 3 subunit L</fullName>
        <shortName evidence="4">eIF3l</shortName>
    </recommendedName>
</protein>
<keyword evidence="1 4" id="KW-0963">Cytoplasm</keyword>
<dbReference type="EMBL" id="HBGH01001133">
    <property type="protein sequence ID" value="CAD9222493.1"/>
    <property type="molecule type" value="Transcribed_RNA"/>
</dbReference>
<evidence type="ECO:0000256" key="4">
    <source>
        <dbReference type="HAMAP-Rule" id="MF_03011"/>
    </source>
</evidence>
<dbReference type="Pfam" id="PF10255">
    <property type="entry name" value="Paf67"/>
    <property type="match status" value="1"/>
</dbReference>
<reference evidence="7" key="1">
    <citation type="submission" date="2021-01" db="EMBL/GenBank/DDBJ databases">
        <authorList>
            <person name="Corre E."/>
            <person name="Pelletier E."/>
            <person name="Niang G."/>
            <person name="Scheremetjew M."/>
            <person name="Finn R."/>
            <person name="Kale V."/>
            <person name="Holt S."/>
            <person name="Cochrane G."/>
            <person name="Meng A."/>
            <person name="Brown T."/>
            <person name="Cohen L."/>
        </authorList>
    </citation>
    <scope>NUCLEOTIDE SEQUENCE</scope>
    <source>
        <strain evidence="7">SAG 36.94</strain>
    </source>
</reference>
<sequence>MDSDNWRRAPTFLDELDDAERAGSGYDDVPDVVRQFLRYFRTKFRELGKTEAAQRIIAKDIHSLYEDTFSKITERFYKGGMWPDADTVAPLVDHDALFLVFYRELCYRQIYASSIQPTLDQRVGAWENYCDLFNAFLNDELFDVCLPASWLWDAVDEFVYQFEAWCNYRSKLKNKDEDDIAFLRDNGHIWNVNTVLQYLHVLVNKSSICPWLLNGSQPTGSNDIDSEDFDPSWIPAYRYVGYFSVIGLLRIHCLLGDYRLALMVLQPMDFDEDKPLYTEVTAAHVALFYYMGFAYIMLRRYEDAVRVLSMTLQHIGRIKQYHTRSYQYEQINKRNDQMLALLAICVAFCPQHEGDSVESLLNEKYSDRLFKLRQGDEQVFEELFSYSAPKFISPSPPDYAVPTDTNYDASRFQLALFKNEVRQQIVLPEIRSYLRLYMTVSGKKLASFMDIEESTFRSHLFALKHKSWSFRGQPSLPPLEGTFGSTEDVGFYVDLDMLQIQDTKVDVRYGEYFINGISKLDEIARAIKNKAYVPIRGVSDGSGRTGPGRGGGGGPGRGRGNATRGRGRGHFRPHPVPGRSY</sequence>
<feature type="transmembrane region" description="Helical" evidence="6">
    <location>
        <begin position="239"/>
        <end position="260"/>
    </location>
</feature>
<comment type="similarity">
    <text evidence="4">Belongs to the eIF-3 subunit L family.</text>
</comment>
<evidence type="ECO:0000256" key="2">
    <source>
        <dbReference type="ARBA" id="ARBA00022540"/>
    </source>
</evidence>
<feature type="transmembrane region" description="Helical" evidence="6">
    <location>
        <begin position="280"/>
        <end position="298"/>
    </location>
</feature>
<comment type="function">
    <text evidence="4">Component of the eukaryotic translation initiation factor 3 (eIF-3) complex, which is involved in protein synthesis of a specialized repertoire of mRNAs and, together with other initiation factors, stimulates binding of mRNA and methionyl-tRNAi to the 40S ribosome. The eIF-3 complex specifically targets and initiates translation of a subset of mRNAs involved in cell proliferation.</text>
</comment>
<evidence type="ECO:0000256" key="5">
    <source>
        <dbReference type="SAM" id="MobiDB-lite"/>
    </source>
</evidence>
<dbReference type="PANTHER" id="PTHR13242:SF0">
    <property type="entry name" value="EUKARYOTIC TRANSLATION INITIATION FACTOR 3 SUBUNIT L"/>
    <property type="match status" value="1"/>
</dbReference>
<evidence type="ECO:0000256" key="6">
    <source>
        <dbReference type="SAM" id="Phobius"/>
    </source>
</evidence>
<keyword evidence="6" id="KW-0472">Membrane</keyword>